<dbReference type="EMBL" id="PPEA01000457">
    <property type="protein sequence ID" value="PQM46622.1"/>
    <property type="molecule type" value="Genomic_DNA"/>
</dbReference>
<proteinExistence type="predicted"/>
<evidence type="ECO:0000313" key="2">
    <source>
        <dbReference type="Proteomes" id="UP000238296"/>
    </source>
</evidence>
<gene>
    <name evidence="1" type="ORF">C1Y40_03199</name>
</gene>
<sequence length="196" mass="19647">MSSYSFWRSGTSDCPRTISSTSARFSAPPGLCSSTHLPCTASGSTACTPLASVDGMSEPALRYPGAVTLTCAVPNGLRPLTVENCTPCTVSWRAPPARPGTGVTRSVSAIANGSPLRCTAPASTSTGIRSASIGTPGILPVYHLAAYSNANGMPGPSSSAAMNTNTKLVVLSGLVIDAENVTSTVCASSGLSCGAM</sequence>
<accession>A0A2S8BIV7</accession>
<evidence type="ECO:0000313" key="1">
    <source>
        <dbReference type="EMBL" id="PQM46622.1"/>
    </source>
</evidence>
<name>A0A2S8BIV7_9MYCO</name>
<comment type="caution">
    <text evidence="1">The sequence shown here is derived from an EMBL/GenBank/DDBJ whole genome shotgun (WGS) entry which is preliminary data.</text>
</comment>
<protein>
    <submittedName>
        <fullName evidence="1">Uncharacterized protein</fullName>
    </submittedName>
</protein>
<reference evidence="1 2" key="1">
    <citation type="journal article" date="2017" name="Int. J. Syst. Evol. Microbiol.">
        <title>Mycobacterium talmoniae sp. nov., a slowly growing mycobacterium isolated from human respiratory samples.</title>
        <authorList>
            <person name="Davidson R.M."/>
            <person name="DeGroote M.A."/>
            <person name="Marola J.L."/>
            <person name="Buss S."/>
            <person name="Jones V."/>
            <person name="McNeil M.R."/>
            <person name="Freifeld A.G."/>
            <person name="Elaine Epperson L."/>
            <person name="Hasan N.A."/>
            <person name="Jackson M."/>
            <person name="Iwen P.C."/>
            <person name="Salfinger M."/>
            <person name="Strong M."/>
        </authorList>
    </citation>
    <scope>NUCLEOTIDE SEQUENCE [LARGE SCALE GENOMIC DNA]</scope>
    <source>
        <strain evidence="1 2">ATCC BAA-2683</strain>
    </source>
</reference>
<dbReference type="AlphaFoldDB" id="A0A2S8BIV7"/>
<organism evidence="1 2">
    <name type="scientific">Mycobacterium talmoniae</name>
    <dbReference type="NCBI Taxonomy" id="1858794"/>
    <lineage>
        <taxon>Bacteria</taxon>
        <taxon>Bacillati</taxon>
        <taxon>Actinomycetota</taxon>
        <taxon>Actinomycetes</taxon>
        <taxon>Mycobacteriales</taxon>
        <taxon>Mycobacteriaceae</taxon>
        <taxon>Mycobacterium</taxon>
    </lineage>
</organism>
<dbReference type="Proteomes" id="UP000238296">
    <property type="component" value="Unassembled WGS sequence"/>
</dbReference>